<keyword evidence="3" id="KW-1185">Reference proteome</keyword>
<dbReference type="Pfam" id="PF24072">
    <property type="entry name" value="T7_gp14"/>
    <property type="match status" value="1"/>
</dbReference>
<evidence type="ECO:0008006" key="4">
    <source>
        <dbReference type="Google" id="ProtNLM"/>
    </source>
</evidence>
<evidence type="ECO:0000313" key="3">
    <source>
        <dbReference type="Proteomes" id="UP001380365"/>
    </source>
</evidence>
<sequence length="167" mass="17443">MCEPVTLAAIGAGMAALSTATATVTAVQQNKYQAKVATRNADLESAAGRDAVERGKIESQNYQRQASQMQGAQRAALAANGIDINFGSAAGVRADTAMMQAEDAQTIRENSMREVRGIEINAANYRAQVQASRQAATGAAIKGVFDFGSTVLGGASQYRTAKLRRAG</sequence>
<dbReference type="Proteomes" id="UP001380365">
    <property type="component" value="Unassembled WGS sequence"/>
</dbReference>
<gene>
    <name evidence="2" type="ORF">WH159_12575</name>
</gene>
<keyword evidence="1" id="KW-0732">Signal</keyword>
<comment type="caution">
    <text evidence="2">The sequence shown here is derived from an EMBL/GenBank/DDBJ whole genome shotgun (WGS) entry which is preliminary data.</text>
</comment>
<name>A0ABU8Q767_9SPHN</name>
<dbReference type="RefSeq" id="WP_132884080.1">
    <property type="nucleotide sequence ID" value="NZ_JBBGZA010000001.1"/>
</dbReference>
<reference evidence="2 3" key="1">
    <citation type="submission" date="2023-12" db="EMBL/GenBank/DDBJ databases">
        <title>Gut-associated functions are favored during microbiome assembly across C. elegans life.</title>
        <authorList>
            <person name="Zimmermann J."/>
        </authorList>
    </citation>
    <scope>NUCLEOTIDE SEQUENCE [LARGE SCALE GENOMIC DNA]</scope>
    <source>
        <strain evidence="2 3">JUb134</strain>
    </source>
</reference>
<protein>
    <recommendedName>
        <fullName evidence="4">Internal virion protein B</fullName>
    </recommendedName>
</protein>
<dbReference type="EMBL" id="JBBGZA010000001">
    <property type="protein sequence ID" value="MEJ5095370.1"/>
    <property type="molecule type" value="Genomic_DNA"/>
</dbReference>
<evidence type="ECO:0000256" key="1">
    <source>
        <dbReference type="SAM" id="SignalP"/>
    </source>
</evidence>
<feature type="signal peptide" evidence="1">
    <location>
        <begin position="1"/>
        <end position="22"/>
    </location>
</feature>
<feature type="chain" id="PRO_5047456849" description="Internal virion protein B" evidence="1">
    <location>
        <begin position="23"/>
        <end position="167"/>
    </location>
</feature>
<evidence type="ECO:0000313" key="2">
    <source>
        <dbReference type="EMBL" id="MEJ5095370.1"/>
    </source>
</evidence>
<accession>A0ABU8Q767</accession>
<proteinExistence type="predicted"/>
<organism evidence="2 3">
    <name type="scientific">Sphingomonas molluscorum</name>
    <dbReference type="NCBI Taxonomy" id="418184"/>
    <lineage>
        <taxon>Bacteria</taxon>
        <taxon>Pseudomonadati</taxon>
        <taxon>Pseudomonadota</taxon>
        <taxon>Alphaproteobacteria</taxon>
        <taxon>Sphingomonadales</taxon>
        <taxon>Sphingomonadaceae</taxon>
        <taxon>Sphingomonas</taxon>
    </lineage>
</organism>
<dbReference type="InterPro" id="IPR038996">
    <property type="entry name" value="Gp14"/>
</dbReference>